<name>A0A964E663_9PROT</name>
<dbReference type="Proteomes" id="UP000721844">
    <property type="component" value="Unassembled WGS sequence"/>
</dbReference>
<dbReference type="EMBL" id="JAESVA010000008">
    <property type="protein sequence ID" value="MCB8882693.1"/>
    <property type="molecule type" value="Genomic_DNA"/>
</dbReference>
<evidence type="ECO:0000313" key="2">
    <source>
        <dbReference type="EMBL" id="MCB8882693.1"/>
    </source>
</evidence>
<organism evidence="2 3">
    <name type="scientific">Acidisoma cellulosilyticum</name>
    <dbReference type="NCBI Taxonomy" id="2802395"/>
    <lineage>
        <taxon>Bacteria</taxon>
        <taxon>Pseudomonadati</taxon>
        <taxon>Pseudomonadota</taxon>
        <taxon>Alphaproteobacteria</taxon>
        <taxon>Acetobacterales</taxon>
        <taxon>Acidocellaceae</taxon>
        <taxon>Acidisoma</taxon>
    </lineage>
</organism>
<evidence type="ECO:0000256" key="1">
    <source>
        <dbReference type="SAM" id="MobiDB-lite"/>
    </source>
</evidence>
<dbReference type="RefSeq" id="WP_227309343.1">
    <property type="nucleotide sequence ID" value="NZ_JAESVA010000008.1"/>
</dbReference>
<reference evidence="2 3" key="1">
    <citation type="journal article" date="2021" name="Microorganisms">
        <title>Acidisoma silvae sp. nov. and Acidisomacellulosilytica sp. nov., Two Acidophilic Bacteria Isolated from Decaying Wood, Hydrolyzing Cellulose and Producing Poly-3-hydroxybutyrate.</title>
        <authorList>
            <person name="Mieszkin S."/>
            <person name="Pouder E."/>
            <person name="Uroz S."/>
            <person name="Simon-Colin C."/>
            <person name="Alain K."/>
        </authorList>
    </citation>
    <scope>NUCLEOTIDE SEQUENCE [LARGE SCALE GENOMIC DNA]</scope>
    <source>
        <strain evidence="2 3">HW T5.17</strain>
    </source>
</reference>
<protein>
    <submittedName>
        <fullName evidence="2">Uncharacterized protein</fullName>
    </submittedName>
</protein>
<feature type="region of interest" description="Disordered" evidence="1">
    <location>
        <begin position="46"/>
        <end position="66"/>
    </location>
</feature>
<comment type="caution">
    <text evidence="2">The sequence shown here is derived from an EMBL/GenBank/DDBJ whole genome shotgun (WGS) entry which is preliminary data.</text>
</comment>
<gene>
    <name evidence="2" type="ORF">ACELLULO517_20785</name>
</gene>
<keyword evidence="3" id="KW-1185">Reference proteome</keyword>
<accession>A0A964E663</accession>
<evidence type="ECO:0000313" key="3">
    <source>
        <dbReference type="Proteomes" id="UP000721844"/>
    </source>
</evidence>
<proteinExistence type="predicted"/>
<sequence>MADQPNQEGVATPLLLKPGTDTPLAQAVRAQALLSAPPDGTVTLFNDPLSATVENPTGAAPQARGIQQTERIGPLIDMTGLTRTIIHFPVTTSHPFAFGSAATPFGVMPIRQASAGGTHFTLGAGSVWFATNLMVPGIAAGSFSGFRISSGTLTASAALALQSGTYVAPTGTVLTLTATLAPATASVASGSGVLGEDFTAADLALPTTVTIIFTTTTAKVQSLGNASLTVYGSTVGFTFADGAAQAIAGFPAILIPCAASVTNFAFTSVISTMFTPAGTAKVNAGGWSLPITVTTVTALGEASGAGSLVLELGTGASLTCAARHNSKANIGGWLIDLDTTELVVIAGGTGPASLTPYTLWKPALPATVRSTVAWINPSGFIASLTALPGQELLATTGSANVFLDRPLAVDGGALPITGAGTLFLNATATSTTLSILTRATVAPTQSFSLALENALIGVLAPQLFFVAGPVADLSATQFLEANTILQLKANWLLPTLPDPYAASFDPAPLLDRGSIGLLTLALGWTGEASETVSFTLTMAGLPGSDAATILPRQSLTLLDLSTRVDLFGVRFGASSDKVAAGPAVDAGFLGLSLAVSDAAIESFALPQVSWEPMINDAATPPEALAAAPATDGVPTLVHAASLTGTQTQRLVRAAPEPVLLRTIGNVASGASFSAQFSLPFGLIAYIGQTNRALTQPRSSLFGSEGGVFALIQPQFAAGGGAYQLTLKPPHPDQPNATFGGSTAIYADGAPPGYGTAVLGTDIAPIFAQQFSQGGGVPVLRADLAGYGASIWSEWLNPTATGTHIIKVQFETVTGRTAYEVVKAQTILYPYGVRLVRTVTIARQNAGWVQRQDSGWVAASQGLYHFPSSGFTEDLVNRGAIAGVFNVRNIREFETVLAGGFTYRRVLFDADVGLDYRIKVKTGGMATSLLDAFGKPVTLVPARDLTGYAQMLPEGADPAATDLAALFGAVGPITDAFACIAEIGGTASLAGTALRCSGLSFDMTPGTPTLGAALLSSPVLPSDGAWGFGKRAATATAPQALPPGKPVPLVQAYADPGTWHFADIADLLRLANPASFYGLLQDTGTQKTLFEQPTVKDLTGAPAGSQPSIQLPAGVAPALADLGSLLGATGLFPDIAKAISFLTGAIEQLQTIPQGLQYTKDIAFTGNEDPTTLIDLGVLQVALIYADTSKGQNGSTWKAPTEISFNIDPAHMLPASQGRNWWLTITPISFAVTVPEFGSSPILTIIGGFAADDRSKPGLTGLTIDYGSALDTIKTLLSKLQALASFLPGGLGAGLDVSLSNGKLTVRDTFALPTLPLGLGNLSDISLDLGLTLGLSPLSADFIVGIGDPGNPFNWVVSPLAGNGAIDLGVKAGQPDFLIQGGIGLGLSIDVGIAEGSASITLAVSLEISGNELTIIIILNGQASVDVLGGLASASLSLTAAVGVSIQPFPPVPVITSTSMGFPAETITFLASVAVGIHISICWVISVDFEGSWSFSQSVSTPALTIDI</sequence>